<dbReference type="InParanoid" id="A0A061EFS9"/>
<sequence>MEVIVGRGLTLGAVITLMILLDVSRIRAIGASLTEFNGSGRFATIAANMELEFLMDSEIGRMLASENQYVTESTRDPQNPAANCGRGKPYRSCIPPVNKDQKVQEKCSTYKRGCPTPSR</sequence>
<name>A0A061EFS9_THECC</name>
<evidence type="ECO:0000313" key="2">
    <source>
        <dbReference type="Proteomes" id="UP000026915"/>
    </source>
</evidence>
<keyword evidence="2" id="KW-1185">Reference proteome</keyword>
<dbReference type="Gramene" id="EOY03746">
    <property type="protein sequence ID" value="EOY03746"/>
    <property type="gene ID" value="TCM_018911"/>
</dbReference>
<gene>
    <name evidence="1" type="ORF">TCM_018911</name>
</gene>
<organism evidence="1 2">
    <name type="scientific">Theobroma cacao</name>
    <name type="common">Cacao</name>
    <name type="synonym">Cocoa</name>
    <dbReference type="NCBI Taxonomy" id="3641"/>
    <lineage>
        <taxon>Eukaryota</taxon>
        <taxon>Viridiplantae</taxon>
        <taxon>Streptophyta</taxon>
        <taxon>Embryophyta</taxon>
        <taxon>Tracheophyta</taxon>
        <taxon>Spermatophyta</taxon>
        <taxon>Magnoliopsida</taxon>
        <taxon>eudicotyledons</taxon>
        <taxon>Gunneridae</taxon>
        <taxon>Pentapetalae</taxon>
        <taxon>rosids</taxon>
        <taxon>malvids</taxon>
        <taxon>Malvales</taxon>
        <taxon>Malvaceae</taxon>
        <taxon>Byttnerioideae</taxon>
        <taxon>Theobroma</taxon>
    </lineage>
</organism>
<dbReference type="EMBL" id="CM001882">
    <property type="protein sequence ID" value="EOY03746.1"/>
    <property type="molecule type" value="Genomic_DNA"/>
</dbReference>
<proteinExistence type="predicted"/>
<evidence type="ECO:0000313" key="1">
    <source>
        <dbReference type="EMBL" id="EOY03746.1"/>
    </source>
</evidence>
<accession>A0A061EFS9</accession>
<dbReference type="OMA" id="KKAAMCG"/>
<protein>
    <submittedName>
        <fullName evidence="1">Uncharacterized protein</fullName>
    </submittedName>
</protein>
<dbReference type="HOGENOM" id="CLU_2030907_0_0_1"/>
<dbReference type="GO" id="GO:0019722">
    <property type="term" value="P:calcium-mediated signaling"/>
    <property type="evidence" value="ECO:0000318"/>
    <property type="project" value="GO_Central"/>
</dbReference>
<dbReference type="AlphaFoldDB" id="A0A061EFS9"/>
<dbReference type="eggNOG" id="ENOG502SZPP">
    <property type="taxonomic scope" value="Eukaryota"/>
</dbReference>
<reference evidence="1 2" key="1">
    <citation type="journal article" date="2013" name="Genome Biol.">
        <title>The genome sequence of the most widely cultivated cacao type and its use to identify candidate genes regulating pod color.</title>
        <authorList>
            <person name="Motamayor J.C."/>
            <person name="Mockaitis K."/>
            <person name="Schmutz J."/>
            <person name="Haiminen N."/>
            <person name="Iii D.L."/>
            <person name="Cornejo O."/>
            <person name="Findley S.D."/>
            <person name="Zheng P."/>
            <person name="Utro F."/>
            <person name="Royaert S."/>
            <person name="Saski C."/>
            <person name="Jenkins J."/>
            <person name="Podicheti R."/>
            <person name="Zhao M."/>
            <person name="Scheffler B.E."/>
            <person name="Stack J.C."/>
            <person name="Feltus F.A."/>
            <person name="Mustiga G.M."/>
            <person name="Amores F."/>
            <person name="Phillips W."/>
            <person name="Marelli J.P."/>
            <person name="May G.D."/>
            <person name="Shapiro H."/>
            <person name="Ma J."/>
            <person name="Bustamante C.D."/>
            <person name="Schnell R.J."/>
            <person name="Main D."/>
            <person name="Gilbert D."/>
            <person name="Parida L."/>
            <person name="Kuhn D.N."/>
        </authorList>
    </citation>
    <scope>NUCLEOTIDE SEQUENCE [LARGE SCALE GENOMIC DNA]</scope>
    <source>
        <strain evidence="2">cv. Matina 1-6</strain>
    </source>
</reference>
<dbReference type="Proteomes" id="UP000026915">
    <property type="component" value="Chromosome 4"/>
</dbReference>